<dbReference type="Pfam" id="PF02755">
    <property type="entry name" value="RPEL"/>
    <property type="match status" value="2"/>
</dbReference>
<feature type="region of interest" description="Disordered" evidence="5">
    <location>
        <begin position="149"/>
        <end position="194"/>
    </location>
</feature>
<feature type="compositionally biased region" description="Basic and acidic residues" evidence="5">
    <location>
        <begin position="56"/>
        <end position="71"/>
    </location>
</feature>
<dbReference type="InterPro" id="IPR004018">
    <property type="entry name" value="RPEL_repeat"/>
</dbReference>
<feature type="repeat" description="RPEL" evidence="4">
    <location>
        <begin position="60"/>
        <end position="85"/>
    </location>
</feature>
<feature type="repeat" description="RPEL" evidence="4">
    <location>
        <begin position="104"/>
        <end position="129"/>
    </location>
</feature>
<comment type="subcellular location">
    <subcellularLocation>
        <location evidence="1">Nucleus</location>
    </subcellularLocation>
</comment>
<protein>
    <recommendedName>
        <fullName evidence="8">RPEL repeat protein</fullName>
    </recommendedName>
</protein>
<dbReference type="PROSITE" id="PS51073">
    <property type="entry name" value="RPEL"/>
    <property type="match status" value="2"/>
</dbReference>
<keyword evidence="2" id="KW-0677">Repeat</keyword>
<evidence type="ECO:0000256" key="4">
    <source>
        <dbReference type="PROSITE-ProRule" id="PRU00401"/>
    </source>
</evidence>
<evidence type="ECO:0000313" key="6">
    <source>
        <dbReference type="EMBL" id="SMR52540.1"/>
    </source>
</evidence>
<keyword evidence="3" id="KW-0539">Nucleus</keyword>
<reference evidence="7" key="1">
    <citation type="submission" date="2017-05" db="EMBL/GenBank/DDBJ databases">
        <authorList>
            <person name="Song R."/>
            <person name="Chenine A.L."/>
            <person name="Ruprecht R.M."/>
        </authorList>
    </citation>
    <scope>NUCLEOTIDE SEQUENCE [LARGE SCALE GENOMIC DNA]</scope>
</reference>
<evidence type="ECO:0008006" key="8">
    <source>
        <dbReference type="Google" id="ProtNLM"/>
    </source>
</evidence>
<feature type="compositionally biased region" description="Low complexity" evidence="5">
    <location>
        <begin position="1"/>
        <end position="27"/>
    </location>
</feature>
<dbReference type="Gene3D" id="6.10.150.10">
    <property type="match status" value="2"/>
</dbReference>
<evidence type="ECO:0000256" key="2">
    <source>
        <dbReference type="ARBA" id="ARBA00022737"/>
    </source>
</evidence>
<dbReference type="InterPro" id="IPR043451">
    <property type="entry name" value="Myocardin-like"/>
</dbReference>
<evidence type="ECO:0000256" key="1">
    <source>
        <dbReference type="ARBA" id="ARBA00004123"/>
    </source>
</evidence>
<gene>
    <name evidence="6" type="ORF">ZT1E4_G5861</name>
</gene>
<sequence>MATDQTLPPLTTSTTTTSNENQSPSTQDPYNENLNPVLTAPQLDTHIDTTPLSPTLERKNSLEKKLQTRPEAEELKERHILLDTDVAPGLQARQRELERQRVADGLRKNLASRPTAPELIERNILPDSKAAPALQSQERELKKHLRADSLEKALQGRPEKGVLVREGILREDEEEGLEGEQEESGKEEVVGGNRGVEEVVSGRFELE</sequence>
<feature type="compositionally biased region" description="Basic and acidic residues" evidence="5">
    <location>
        <begin position="157"/>
        <end position="170"/>
    </location>
</feature>
<organism evidence="6 7">
    <name type="scientific">Zymoseptoria tritici ST99CH_1E4</name>
    <dbReference type="NCBI Taxonomy" id="1276532"/>
    <lineage>
        <taxon>Eukaryota</taxon>
        <taxon>Fungi</taxon>
        <taxon>Dikarya</taxon>
        <taxon>Ascomycota</taxon>
        <taxon>Pezizomycotina</taxon>
        <taxon>Dothideomycetes</taxon>
        <taxon>Dothideomycetidae</taxon>
        <taxon>Mycosphaerellales</taxon>
        <taxon>Mycosphaerellaceae</taxon>
        <taxon>Zymoseptoria</taxon>
    </lineage>
</organism>
<dbReference type="Proteomes" id="UP000245764">
    <property type="component" value="Chromosome 5"/>
</dbReference>
<feature type="compositionally biased region" description="Acidic residues" evidence="5">
    <location>
        <begin position="171"/>
        <end position="182"/>
    </location>
</feature>
<dbReference type="EMBL" id="LT854257">
    <property type="protein sequence ID" value="SMR52540.1"/>
    <property type="molecule type" value="Genomic_DNA"/>
</dbReference>
<dbReference type="GO" id="GO:0005634">
    <property type="term" value="C:nucleus"/>
    <property type="evidence" value="ECO:0007669"/>
    <property type="project" value="UniProtKB-SubCell"/>
</dbReference>
<proteinExistence type="predicted"/>
<accession>A0A2H1GG43</accession>
<dbReference type="SMART" id="SM00707">
    <property type="entry name" value="RPEL"/>
    <property type="match status" value="3"/>
</dbReference>
<feature type="region of interest" description="Disordered" evidence="5">
    <location>
        <begin position="1"/>
        <end position="71"/>
    </location>
</feature>
<dbReference type="GO" id="GO:0045944">
    <property type="term" value="P:positive regulation of transcription by RNA polymerase II"/>
    <property type="evidence" value="ECO:0007669"/>
    <property type="project" value="TreeGrafter"/>
</dbReference>
<dbReference type="PANTHER" id="PTHR22793:SF12">
    <property type="entry name" value="MYOCARDIN-RELATED TRANSCRIPTION FACTOR, ISOFORM H"/>
    <property type="match status" value="1"/>
</dbReference>
<evidence type="ECO:0000256" key="5">
    <source>
        <dbReference type="SAM" id="MobiDB-lite"/>
    </source>
</evidence>
<evidence type="ECO:0000313" key="7">
    <source>
        <dbReference type="Proteomes" id="UP000245764"/>
    </source>
</evidence>
<dbReference type="AlphaFoldDB" id="A0A2H1GG43"/>
<dbReference type="PANTHER" id="PTHR22793">
    <property type="entry name" value="MYOCARDIN-RELATED TRANSCRIPTION FACTOR-RELATED"/>
    <property type="match status" value="1"/>
</dbReference>
<dbReference type="GO" id="GO:0003713">
    <property type="term" value="F:transcription coactivator activity"/>
    <property type="evidence" value="ECO:0007669"/>
    <property type="project" value="TreeGrafter"/>
</dbReference>
<name>A0A2H1GG43_ZYMTR</name>
<evidence type="ECO:0000256" key="3">
    <source>
        <dbReference type="ARBA" id="ARBA00023242"/>
    </source>
</evidence>